<feature type="region of interest" description="Disordered" evidence="1">
    <location>
        <begin position="1"/>
        <end position="39"/>
    </location>
</feature>
<reference evidence="2" key="2">
    <citation type="submission" date="2023-01" db="EMBL/GenBank/DDBJ databases">
        <authorList>
            <person name="Petersen C."/>
        </authorList>
    </citation>
    <scope>NUCLEOTIDE SEQUENCE</scope>
    <source>
        <strain evidence="2">IBT 15450</strain>
    </source>
</reference>
<proteinExistence type="predicted"/>
<dbReference type="Proteomes" id="UP001219568">
    <property type="component" value="Unassembled WGS sequence"/>
</dbReference>
<organism evidence="2 3">
    <name type="scientific">Penicillium canescens</name>
    <dbReference type="NCBI Taxonomy" id="5083"/>
    <lineage>
        <taxon>Eukaryota</taxon>
        <taxon>Fungi</taxon>
        <taxon>Dikarya</taxon>
        <taxon>Ascomycota</taxon>
        <taxon>Pezizomycotina</taxon>
        <taxon>Eurotiomycetes</taxon>
        <taxon>Eurotiomycetidae</taxon>
        <taxon>Eurotiales</taxon>
        <taxon>Aspergillaceae</taxon>
        <taxon>Penicillium</taxon>
    </lineage>
</organism>
<feature type="region of interest" description="Disordered" evidence="1">
    <location>
        <begin position="255"/>
        <end position="343"/>
    </location>
</feature>
<reference evidence="2" key="1">
    <citation type="journal article" date="2023" name="IMA Fungus">
        <title>Comparative genomic study of the Penicillium genus elucidates a diverse pangenome and 15 lateral gene transfer events.</title>
        <authorList>
            <person name="Petersen C."/>
            <person name="Sorensen T."/>
            <person name="Nielsen M.R."/>
            <person name="Sondergaard T.E."/>
            <person name="Sorensen J.L."/>
            <person name="Fitzpatrick D.A."/>
            <person name="Frisvad J.C."/>
            <person name="Nielsen K.L."/>
        </authorList>
    </citation>
    <scope>NUCLEOTIDE SEQUENCE</scope>
    <source>
        <strain evidence="2">IBT 15450</strain>
    </source>
</reference>
<accession>A0AAD6I262</accession>
<keyword evidence="3" id="KW-1185">Reference proteome</keyword>
<dbReference type="AlphaFoldDB" id="A0AAD6I262"/>
<feature type="region of interest" description="Disordered" evidence="1">
    <location>
        <begin position="177"/>
        <end position="227"/>
    </location>
</feature>
<feature type="compositionally biased region" description="Polar residues" evidence="1">
    <location>
        <begin position="328"/>
        <end position="337"/>
    </location>
</feature>
<feature type="compositionally biased region" description="Low complexity" evidence="1">
    <location>
        <begin position="288"/>
        <end position="298"/>
    </location>
</feature>
<gene>
    <name evidence="2" type="ORF">N7460_012298</name>
</gene>
<dbReference type="EMBL" id="JAQJZL010000015">
    <property type="protein sequence ID" value="KAJ6027481.1"/>
    <property type="molecule type" value="Genomic_DNA"/>
</dbReference>
<name>A0AAD6I262_PENCN</name>
<evidence type="ECO:0000313" key="3">
    <source>
        <dbReference type="Proteomes" id="UP001219568"/>
    </source>
</evidence>
<sequence>MSANSDDLESCRSQETRSTASAPYEPPQTSPQQSYLSPSSGPVFEAYKFYRAGKEATWACAERTELYMKQEQLCNLTHSRAEEFEVEWQYQKLSPNQRAQVDRLVQDRRAEYPGMVWSYVYAKENSYAKVTRNPRPDDSETTSMVIILMRRPMKPTKYPITHMGDYVDIRKLRDRHDDSMNHSRSPSVTPQWRHRGIGPAGYYGSQGPHSASRSVGRYPSQGSDSGRVVASVCSTGLDSGLLPVYDHGHFSRDGVLSSGSHHDPPFAQPGGALPVTGSFKVPPQLPGQHQQSSTSQSSRRPDSPHYPPGSNGLSQKRTRFGNPDFEFTSATSGQNGAFQAPTPKRICRLRGIYQGHGVQSQETKYRTS</sequence>
<feature type="compositionally biased region" description="Polar residues" evidence="1">
    <location>
        <begin position="30"/>
        <end position="39"/>
    </location>
</feature>
<protein>
    <submittedName>
        <fullName evidence="2">Uncharacterized protein</fullName>
    </submittedName>
</protein>
<comment type="caution">
    <text evidence="2">The sequence shown here is derived from an EMBL/GenBank/DDBJ whole genome shotgun (WGS) entry which is preliminary data.</text>
</comment>
<evidence type="ECO:0000313" key="2">
    <source>
        <dbReference type="EMBL" id="KAJ6027481.1"/>
    </source>
</evidence>
<evidence type="ECO:0000256" key="1">
    <source>
        <dbReference type="SAM" id="MobiDB-lite"/>
    </source>
</evidence>